<gene>
    <name evidence="3" type="primary">yabT</name>
    <name evidence="3" type="ORF">CLPU_12c00920</name>
</gene>
<keyword evidence="1" id="KW-1133">Transmembrane helix</keyword>
<accession>A0A0L0W8E5</accession>
<dbReference type="GO" id="GO:0005524">
    <property type="term" value="F:ATP binding"/>
    <property type="evidence" value="ECO:0007669"/>
    <property type="project" value="InterPro"/>
</dbReference>
<dbReference type="Gene3D" id="1.10.510.10">
    <property type="entry name" value="Transferase(Phosphotransferase) domain 1"/>
    <property type="match status" value="1"/>
</dbReference>
<evidence type="ECO:0000313" key="4">
    <source>
        <dbReference type="Proteomes" id="UP000037267"/>
    </source>
</evidence>
<evidence type="ECO:0000256" key="1">
    <source>
        <dbReference type="SAM" id="Phobius"/>
    </source>
</evidence>
<dbReference type="InterPro" id="IPR000719">
    <property type="entry name" value="Prot_kinase_dom"/>
</dbReference>
<protein>
    <submittedName>
        <fullName evidence="3">Putative serine/threonine-protein kinase YabT</fullName>
        <ecNumber evidence="3">2.7.11.1</ecNumber>
    </submittedName>
</protein>
<keyword evidence="4" id="KW-1185">Reference proteome</keyword>
<dbReference type="PROSITE" id="PS50011">
    <property type="entry name" value="PROTEIN_KINASE_DOM"/>
    <property type="match status" value="1"/>
</dbReference>
<keyword evidence="1" id="KW-0812">Transmembrane</keyword>
<dbReference type="InterPro" id="IPR011009">
    <property type="entry name" value="Kinase-like_dom_sf"/>
</dbReference>
<dbReference type="EC" id="2.7.11.1" evidence="3"/>
<dbReference type="OrthoDB" id="583109at2"/>
<organism evidence="3 4">
    <name type="scientific">Gottschalkia purinilytica</name>
    <name type="common">Clostridium purinilyticum</name>
    <dbReference type="NCBI Taxonomy" id="1503"/>
    <lineage>
        <taxon>Bacteria</taxon>
        <taxon>Bacillati</taxon>
        <taxon>Bacillota</taxon>
        <taxon>Tissierellia</taxon>
        <taxon>Tissierellales</taxon>
        <taxon>Gottschalkiaceae</taxon>
        <taxon>Gottschalkia</taxon>
    </lineage>
</organism>
<keyword evidence="1" id="KW-0472">Membrane</keyword>
<feature type="transmembrane region" description="Helical" evidence="1">
    <location>
        <begin position="272"/>
        <end position="292"/>
    </location>
</feature>
<keyword evidence="3" id="KW-0808">Transferase</keyword>
<comment type="caution">
    <text evidence="3">The sequence shown here is derived from an EMBL/GenBank/DDBJ whole genome shotgun (WGS) entry which is preliminary data.</text>
</comment>
<dbReference type="PANTHER" id="PTHR44167:SF24">
    <property type="entry name" value="SERINE_THREONINE-PROTEIN KINASE CHK2"/>
    <property type="match status" value="1"/>
</dbReference>
<dbReference type="SMART" id="SM00220">
    <property type="entry name" value="S_TKc"/>
    <property type="match status" value="1"/>
</dbReference>
<name>A0A0L0W8E5_GOTPU</name>
<keyword evidence="3" id="KW-0418">Kinase</keyword>
<reference evidence="4" key="1">
    <citation type="submission" date="2015-07" db="EMBL/GenBank/DDBJ databases">
        <title>Draft genome sequence of the purine-degrading Gottschalkia purinilyticum DSM 1384 (formerly Clostridium purinilyticum).</title>
        <authorList>
            <person name="Poehlein A."/>
            <person name="Schiel-Bengelsdorf B."/>
            <person name="Bengelsdorf F.R."/>
            <person name="Daniel R."/>
            <person name="Duerre P."/>
        </authorList>
    </citation>
    <scope>NUCLEOTIDE SEQUENCE [LARGE SCALE GENOMIC DNA]</scope>
    <source>
        <strain evidence="4">DSM 1384</strain>
    </source>
</reference>
<dbReference type="Proteomes" id="UP000037267">
    <property type="component" value="Unassembled WGS sequence"/>
</dbReference>
<dbReference type="GO" id="GO:0004674">
    <property type="term" value="F:protein serine/threonine kinase activity"/>
    <property type="evidence" value="ECO:0007669"/>
    <property type="project" value="UniProtKB-EC"/>
</dbReference>
<dbReference type="RefSeq" id="WP_050355942.1">
    <property type="nucleotide sequence ID" value="NZ_LGSS01000012.1"/>
</dbReference>
<feature type="domain" description="Protein kinase" evidence="2">
    <location>
        <begin position="17"/>
        <end position="265"/>
    </location>
</feature>
<dbReference type="SUPFAM" id="SSF56112">
    <property type="entry name" value="Protein kinase-like (PK-like)"/>
    <property type="match status" value="1"/>
</dbReference>
<dbReference type="PROSITE" id="PS00108">
    <property type="entry name" value="PROTEIN_KINASE_ST"/>
    <property type="match status" value="1"/>
</dbReference>
<proteinExistence type="predicted"/>
<dbReference type="InterPro" id="IPR008271">
    <property type="entry name" value="Ser/Thr_kinase_AS"/>
</dbReference>
<dbReference type="STRING" id="1503.CLPU_12c00920"/>
<evidence type="ECO:0000259" key="2">
    <source>
        <dbReference type="PROSITE" id="PS50011"/>
    </source>
</evidence>
<dbReference type="EMBL" id="LGSS01000012">
    <property type="protein sequence ID" value="KNF07819.1"/>
    <property type="molecule type" value="Genomic_DNA"/>
</dbReference>
<evidence type="ECO:0000313" key="3">
    <source>
        <dbReference type="EMBL" id="KNF07819.1"/>
    </source>
</evidence>
<dbReference type="PANTHER" id="PTHR44167">
    <property type="entry name" value="OVARIAN-SPECIFIC SERINE/THREONINE-PROTEIN KINASE LOK-RELATED"/>
    <property type="match status" value="1"/>
</dbReference>
<dbReference type="Pfam" id="PF00069">
    <property type="entry name" value="Pkinase"/>
    <property type="match status" value="1"/>
</dbReference>
<sequence>MIYTTQSIIGKWNKKKYTIIKKLGQGGVGTVYKVKDELGTYKALKISNDMNSITREYENMKKLKGISCTPSVYDIDDYEEYGKIYYFLVMDIVEGYNLKEAIRLTKLKLNDILIIGITLLNSLEGIYNLGYIYSDIKLENIMIDKVNKNILLIDYGSVIENKYCIKEYTPTYNMASWGIGLNKGYTSNLIFSVNMIIVSMLLGKEYTPLVDNIWDVKNSINKLKINTSLKKILIKALNGKYDIINNYKEDLKNKICIKKDIHKTTYDLKVDMIDMILAGSICFVIAVLILGIK</sequence>
<dbReference type="AlphaFoldDB" id="A0A0L0W8E5"/>